<proteinExistence type="predicted"/>
<name>A0A0W7TVJ1_9FIRM</name>
<sequence length="118" mass="13627">MNNPMTYIQNGDYLIPDLKLSQQPEKPLGKYGRMRKTYLKEHRPILYNQMLLSEKLYPHLLEIDETAQSRLEQMMPQLAKEAGATEDLKASDPMKWVGLMNTCKAQAEEILMAELINS</sequence>
<dbReference type="InterPro" id="IPR026989">
    <property type="entry name" value="TnpV"/>
</dbReference>
<evidence type="ECO:0000313" key="1">
    <source>
        <dbReference type="EMBL" id="KUE77857.1"/>
    </source>
</evidence>
<dbReference type="AlphaFoldDB" id="A0A0W7TVJ1"/>
<gene>
    <name evidence="1" type="ORF">ASJ35_00800</name>
</gene>
<dbReference type="Pfam" id="PF14198">
    <property type="entry name" value="TnpV"/>
    <property type="match status" value="1"/>
</dbReference>
<dbReference type="EMBL" id="LMUA01000001">
    <property type="protein sequence ID" value="KUE77857.1"/>
    <property type="molecule type" value="Genomic_DNA"/>
</dbReference>
<organism evidence="1 2">
    <name type="scientific">Ruthenibacterium lactatiformans</name>
    <dbReference type="NCBI Taxonomy" id="1550024"/>
    <lineage>
        <taxon>Bacteria</taxon>
        <taxon>Bacillati</taxon>
        <taxon>Bacillota</taxon>
        <taxon>Clostridia</taxon>
        <taxon>Eubacteriales</taxon>
        <taxon>Oscillospiraceae</taxon>
        <taxon>Ruthenibacterium</taxon>
    </lineage>
</organism>
<reference evidence="1 2" key="1">
    <citation type="submission" date="2015-10" db="EMBL/GenBank/DDBJ databases">
        <title>A novel member of the family Ruminococcaceae isolated from human faeces.</title>
        <authorList>
            <person name="Shkoporov A.N."/>
            <person name="Chaplin A.V."/>
            <person name="Motuzova O.V."/>
            <person name="Kafarskaia L.I."/>
            <person name="Efimov B.A."/>
        </authorList>
    </citation>
    <scope>NUCLEOTIDE SEQUENCE [LARGE SCALE GENOMIC DNA]</scope>
    <source>
        <strain evidence="1 2">668</strain>
    </source>
</reference>
<protein>
    <submittedName>
        <fullName evidence="1">Transposase</fullName>
    </submittedName>
</protein>
<accession>A0A0W7TVJ1</accession>
<dbReference type="Proteomes" id="UP000053433">
    <property type="component" value="Unassembled WGS sequence"/>
</dbReference>
<comment type="caution">
    <text evidence="1">The sequence shown here is derived from an EMBL/GenBank/DDBJ whole genome shotgun (WGS) entry which is preliminary data.</text>
</comment>
<evidence type="ECO:0000313" key="2">
    <source>
        <dbReference type="Proteomes" id="UP000053433"/>
    </source>
</evidence>
<dbReference type="RefSeq" id="WP_009003371.1">
    <property type="nucleotide sequence ID" value="NZ_LMUA01000001.1"/>
</dbReference>